<dbReference type="GO" id="GO:0070292">
    <property type="term" value="P:N-acylphosphatidylethanolamine metabolic process"/>
    <property type="evidence" value="ECO:0007669"/>
    <property type="project" value="TreeGrafter"/>
</dbReference>
<keyword evidence="4" id="KW-0443">Lipid metabolism</keyword>
<dbReference type="GO" id="GO:0016410">
    <property type="term" value="F:N-acyltransferase activity"/>
    <property type="evidence" value="ECO:0007669"/>
    <property type="project" value="TreeGrafter"/>
</dbReference>
<organism evidence="6 7">
    <name type="scientific">Trichechus manatus latirostris</name>
    <name type="common">Florida manatee</name>
    <dbReference type="NCBI Taxonomy" id="127582"/>
    <lineage>
        <taxon>Eukaryota</taxon>
        <taxon>Metazoa</taxon>
        <taxon>Chordata</taxon>
        <taxon>Craniata</taxon>
        <taxon>Vertebrata</taxon>
        <taxon>Euteleostomi</taxon>
        <taxon>Mammalia</taxon>
        <taxon>Eutheria</taxon>
        <taxon>Afrotheria</taxon>
        <taxon>Sirenia</taxon>
        <taxon>Trichechidae</taxon>
        <taxon>Trichechus</taxon>
    </lineage>
</organism>
<dbReference type="PANTHER" id="PTHR13943">
    <property type="entry name" value="HRAS-LIKE SUPPRESSOR - RELATED"/>
    <property type="match status" value="1"/>
</dbReference>
<keyword evidence="6" id="KW-1185">Reference proteome</keyword>
<dbReference type="PROSITE" id="PS51934">
    <property type="entry name" value="LRAT"/>
    <property type="match status" value="2"/>
</dbReference>
<reference evidence="7" key="1">
    <citation type="submission" date="2025-08" db="UniProtKB">
        <authorList>
            <consortium name="RefSeq"/>
        </authorList>
    </citation>
    <scope>IDENTIFICATION</scope>
</reference>
<dbReference type="AlphaFoldDB" id="A0A2Y9DYW6"/>
<evidence type="ECO:0000256" key="3">
    <source>
        <dbReference type="ARBA" id="ARBA00022801"/>
    </source>
</evidence>
<feature type="domain" description="LRAT" evidence="5">
    <location>
        <begin position="16"/>
        <end position="132"/>
    </location>
</feature>
<evidence type="ECO:0000259" key="5">
    <source>
        <dbReference type="PROSITE" id="PS51934"/>
    </source>
</evidence>
<dbReference type="Gene3D" id="3.90.1720.10">
    <property type="entry name" value="endopeptidase domain like (from Nostoc punctiforme)"/>
    <property type="match status" value="3"/>
</dbReference>
<proteinExistence type="inferred from homology"/>
<keyword evidence="3" id="KW-0378">Hydrolase</keyword>
<dbReference type="GO" id="GO:0005737">
    <property type="term" value="C:cytoplasm"/>
    <property type="evidence" value="ECO:0007669"/>
    <property type="project" value="TreeGrafter"/>
</dbReference>
<dbReference type="InterPro" id="IPR051496">
    <property type="entry name" value="H-rev107_PLA/AT"/>
</dbReference>
<dbReference type="InterPro" id="IPR007053">
    <property type="entry name" value="LRAT_dom"/>
</dbReference>
<dbReference type="Proteomes" id="UP000248480">
    <property type="component" value="Unplaced"/>
</dbReference>
<keyword evidence="2" id="KW-0808">Transferase</keyword>
<dbReference type="PANTHER" id="PTHR13943:SF36">
    <property type="entry name" value="PHOSPHOLIPASE A AND ACYLTRANSFERASE 4"/>
    <property type="match status" value="1"/>
</dbReference>
<protein>
    <submittedName>
        <fullName evidence="7">Uncharacterized protein LOC101345736</fullName>
    </submittedName>
</protein>
<evidence type="ECO:0000256" key="4">
    <source>
        <dbReference type="ARBA" id="ARBA00023098"/>
    </source>
</evidence>
<comment type="similarity">
    <text evidence="1">Belongs to the H-rev107 family.</text>
</comment>
<dbReference type="GO" id="GO:0004623">
    <property type="term" value="F:phospholipase A2 activity"/>
    <property type="evidence" value="ECO:0007669"/>
    <property type="project" value="TreeGrafter"/>
</dbReference>
<dbReference type="Pfam" id="PF04970">
    <property type="entry name" value="LRAT"/>
    <property type="match status" value="3"/>
</dbReference>
<evidence type="ECO:0000313" key="7">
    <source>
        <dbReference type="RefSeq" id="XP_004383989.1"/>
    </source>
</evidence>
<evidence type="ECO:0000256" key="2">
    <source>
        <dbReference type="ARBA" id="ARBA00022679"/>
    </source>
</evidence>
<evidence type="ECO:0000256" key="1">
    <source>
        <dbReference type="ARBA" id="ARBA00007824"/>
    </source>
</evidence>
<accession>A0A2Y9DYW6</accession>
<gene>
    <name evidence="7" type="primary">LOC101345736</name>
</gene>
<dbReference type="KEGG" id="tmu:101345736"/>
<name>A0A2Y9DYW6_TRIMA</name>
<dbReference type="STRING" id="127582.A0A2Y9DYW6"/>
<feature type="domain" description="LRAT" evidence="5">
    <location>
        <begin position="142"/>
        <end position="234"/>
    </location>
</feature>
<dbReference type="RefSeq" id="XP_004383989.1">
    <property type="nucleotide sequence ID" value="XM_004383932.1"/>
</dbReference>
<evidence type="ECO:0000313" key="6">
    <source>
        <dbReference type="Proteomes" id="UP000248480"/>
    </source>
</evidence>
<dbReference type="GeneID" id="101345736"/>
<dbReference type="GO" id="GO:0008970">
    <property type="term" value="F:phospholipase A1 activity"/>
    <property type="evidence" value="ECO:0007669"/>
    <property type="project" value="TreeGrafter"/>
</dbReference>
<sequence length="251" mass="29018">MGQEDTFCEKPEPGDLIEIFHIGYKDWAIYVGDGYVIHLAPPSEFPRFGSSKMFMFLSRKAVVANDPLEDVAWGCLYRVNNHLDHQYRPRPVDEIIGSAKKMIGDKKTYKVLFENSEDFVTDLRYGWPRCKLSCQDPQPGDLIAISRAAYKHWAIYMGDGIQVVVKQEPLKEVVKEDEYWVSNYLDCKYKPRPVDEIISLAKKTIGKKVKYNLLCCNCEHFATELRYGRRHSKQWPAVYQAVATLLARVLE</sequence>
<dbReference type="OrthoDB" id="421951at2759"/>
<dbReference type="InParanoid" id="A0A2Y9DYW6"/>